<protein>
    <submittedName>
        <fullName evidence="7">FUSC family protein</fullName>
    </submittedName>
</protein>
<dbReference type="PANTHER" id="PTHR40064:SF1">
    <property type="entry name" value="MEMBRANE PROTEIN"/>
    <property type="match status" value="1"/>
</dbReference>
<gene>
    <name evidence="7" type="ORF">E0485_02150</name>
</gene>
<comment type="subcellular location">
    <subcellularLocation>
        <location evidence="1">Cell membrane</location>
        <topology evidence="1">Multi-pass membrane protein</topology>
    </subcellularLocation>
</comment>
<evidence type="ECO:0000256" key="5">
    <source>
        <dbReference type="ARBA" id="ARBA00023136"/>
    </source>
</evidence>
<keyword evidence="5 6" id="KW-0472">Membrane</keyword>
<keyword evidence="2" id="KW-1003">Cell membrane</keyword>
<sequence length="343" mass="38674">MTSKIMDFIRYKGVVWKTPLAAALSWWLAEWAGSKHPFLAPLTVILAIQLTVDKSIQFAWQRVIGTIAGVLFTALVAPYVGLNGWSIGLLILIGALIVMWLKLDHAIMVQVTLSILMVLYFHSKAPSYALDRIRDTVIGAAVALLIHILFFPPDSVNKAHKKMILFTDHLSNRFIATANWVQAGCSKTVTPTLQEQMNSLFQELHQATTELDKAEQSLRYNPLGVQKRKFMQKLTMRMQQLRSGYANLADMIRVLVEWSENGNLANEDQRAWSDHLNALAKLIDEWKKELDESAAFTIAPLAPPPQMQAPAHMASYQYPLALYMNAEQVIQDFHNANFSNKTL</sequence>
<proteinExistence type="predicted"/>
<evidence type="ECO:0000313" key="7">
    <source>
        <dbReference type="EMBL" id="TCZ81103.1"/>
    </source>
</evidence>
<dbReference type="EMBL" id="SKFG01000001">
    <property type="protein sequence ID" value="TCZ81103.1"/>
    <property type="molecule type" value="Genomic_DNA"/>
</dbReference>
<keyword evidence="4 6" id="KW-1133">Transmembrane helix</keyword>
<feature type="transmembrane region" description="Helical" evidence="6">
    <location>
        <begin position="58"/>
        <end position="77"/>
    </location>
</feature>
<feature type="transmembrane region" description="Helical" evidence="6">
    <location>
        <begin position="135"/>
        <end position="153"/>
    </location>
</feature>
<feature type="transmembrane region" description="Helical" evidence="6">
    <location>
        <begin position="107"/>
        <end position="123"/>
    </location>
</feature>
<dbReference type="Pfam" id="PF06081">
    <property type="entry name" value="ArAE_1"/>
    <property type="match status" value="1"/>
</dbReference>
<dbReference type="GO" id="GO:0005886">
    <property type="term" value="C:plasma membrane"/>
    <property type="evidence" value="ECO:0007669"/>
    <property type="project" value="UniProtKB-SubCell"/>
</dbReference>
<dbReference type="InterPro" id="IPR052984">
    <property type="entry name" value="UPF0421"/>
</dbReference>
<evidence type="ECO:0000313" key="8">
    <source>
        <dbReference type="Proteomes" id="UP000295418"/>
    </source>
</evidence>
<evidence type="ECO:0000256" key="6">
    <source>
        <dbReference type="SAM" id="Phobius"/>
    </source>
</evidence>
<evidence type="ECO:0000256" key="3">
    <source>
        <dbReference type="ARBA" id="ARBA00022692"/>
    </source>
</evidence>
<keyword evidence="8" id="KW-1185">Reference proteome</keyword>
<name>A0A4R4ENC4_9BACL</name>
<evidence type="ECO:0000256" key="4">
    <source>
        <dbReference type="ARBA" id="ARBA00022989"/>
    </source>
</evidence>
<organism evidence="7 8">
    <name type="scientific">Paenibacillus albiflavus</name>
    <dbReference type="NCBI Taxonomy" id="2545760"/>
    <lineage>
        <taxon>Bacteria</taxon>
        <taxon>Bacillati</taxon>
        <taxon>Bacillota</taxon>
        <taxon>Bacilli</taxon>
        <taxon>Bacillales</taxon>
        <taxon>Paenibacillaceae</taxon>
        <taxon>Paenibacillus</taxon>
    </lineage>
</organism>
<dbReference type="OrthoDB" id="2931138at2"/>
<evidence type="ECO:0000256" key="1">
    <source>
        <dbReference type="ARBA" id="ARBA00004651"/>
    </source>
</evidence>
<dbReference type="PANTHER" id="PTHR40064">
    <property type="entry name" value="MEMBRANE PROTEIN-RELATED"/>
    <property type="match status" value="1"/>
</dbReference>
<keyword evidence="3 6" id="KW-0812">Transmembrane</keyword>
<reference evidence="7 8" key="1">
    <citation type="submission" date="2019-03" db="EMBL/GenBank/DDBJ databases">
        <authorList>
            <person name="Kim M.K.M."/>
        </authorList>
    </citation>
    <scope>NUCLEOTIDE SEQUENCE [LARGE SCALE GENOMIC DNA]</scope>
    <source>
        <strain evidence="7 8">18JY21-1</strain>
    </source>
</reference>
<feature type="transmembrane region" description="Helical" evidence="6">
    <location>
        <begin position="84"/>
        <end position="101"/>
    </location>
</feature>
<dbReference type="AlphaFoldDB" id="A0A4R4ENC4"/>
<dbReference type="Proteomes" id="UP000295418">
    <property type="component" value="Unassembled WGS sequence"/>
</dbReference>
<dbReference type="InterPro" id="IPR010343">
    <property type="entry name" value="ArAE_1"/>
</dbReference>
<comment type="caution">
    <text evidence="7">The sequence shown here is derived from an EMBL/GenBank/DDBJ whole genome shotgun (WGS) entry which is preliminary data.</text>
</comment>
<dbReference type="RefSeq" id="WP_132416062.1">
    <property type="nucleotide sequence ID" value="NZ_SKFG01000001.1"/>
</dbReference>
<evidence type="ECO:0000256" key="2">
    <source>
        <dbReference type="ARBA" id="ARBA00022475"/>
    </source>
</evidence>
<accession>A0A4R4ENC4</accession>